<dbReference type="AlphaFoldDB" id="A0A939HB11"/>
<evidence type="ECO:0000313" key="2">
    <source>
        <dbReference type="EMBL" id="MBO1267534.1"/>
    </source>
</evidence>
<evidence type="ECO:0000256" key="1">
    <source>
        <dbReference type="SAM" id="MobiDB-lite"/>
    </source>
</evidence>
<keyword evidence="3" id="KW-1185">Reference proteome</keyword>
<feature type="compositionally biased region" description="Low complexity" evidence="1">
    <location>
        <begin position="1"/>
        <end position="39"/>
    </location>
</feature>
<feature type="compositionally biased region" description="Acidic residues" evidence="1">
    <location>
        <begin position="162"/>
        <end position="174"/>
    </location>
</feature>
<evidence type="ECO:0000313" key="3">
    <source>
        <dbReference type="Proteomes" id="UP000664164"/>
    </source>
</evidence>
<protein>
    <submittedName>
        <fullName evidence="2">DUF3027 domain-containing protein</fullName>
    </submittedName>
</protein>
<feature type="region of interest" description="Disordered" evidence="1">
    <location>
        <begin position="159"/>
        <end position="228"/>
    </location>
</feature>
<feature type="region of interest" description="Disordered" evidence="1">
    <location>
        <begin position="1"/>
        <end position="57"/>
    </location>
</feature>
<dbReference type="InterPro" id="IPR021391">
    <property type="entry name" value="DUF3027"/>
</dbReference>
<feature type="compositionally biased region" description="Acidic residues" evidence="1">
    <location>
        <begin position="185"/>
        <end position="228"/>
    </location>
</feature>
<name>A0A939HB11_9MICC</name>
<proteinExistence type="predicted"/>
<sequence>MTSESAESTPADAASAATAPAAAAQAPDAGAGSARKAGSGRAGAEKSGAGKPRAGVPVWRTGKPDAFLASAVDVAREAVATIAGPGEIGAHLAAKSEGDRVVTHLFESRLSGYLGWQWYAVVTRNSRSKVVTVSELGLLPSEDSILAPEWIPWAKRVRPEDETPVVEEPVEELAGEAAGEHAEEAAEDAADDDASDAADDALPDDDEDSEDEDDDFDDEDDDDEAGAE</sequence>
<accession>A0A939HB11</accession>
<gene>
    <name evidence="2" type="ORF">J1902_05970</name>
</gene>
<dbReference type="EMBL" id="JAFNLL010000010">
    <property type="protein sequence ID" value="MBO1267534.1"/>
    <property type="molecule type" value="Genomic_DNA"/>
</dbReference>
<reference evidence="2" key="1">
    <citation type="submission" date="2021-03" db="EMBL/GenBank/DDBJ databases">
        <title>A new species, PO-11, isolated from a karst cave deposit.</title>
        <authorList>
            <person name="Zhaoxiaoyong W."/>
        </authorList>
    </citation>
    <scope>NUCLEOTIDE SEQUENCE</scope>
    <source>
        <strain evidence="2">PO-11</strain>
    </source>
</reference>
<dbReference type="Proteomes" id="UP000664164">
    <property type="component" value="Unassembled WGS sequence"/>
</dbReference>
<comment type="caution">
    <text evidence="2">The sequence shown here is derived from an EMBL/GenBank/DDBJ whole genome shotgun (WGS) entry which is preliminary data.</text>
</comment>
<dbReference type="Pfam" id="PF11228">
    <property type="entry name" value="DUF3027"/>
    <property type="match status" value="1"/>
</dbReference>
<dbReference type="RefSeq" id="WP_207615337.1">
    <property type="nucleotide sequence ID" value="NZ_JAFNLL010000010.1"/>
</dbReference>
<organism evidence="2 3">
    <name type="scientific">Arthrobacter cavernae</name>
    <dbReference type="NCBI Taxonomy" id="2817681"/>
    <lineage>
        <taxon>Bacteria</taxon>
        <taxon>Bacillati</taxon>
        <taxon>Actinomycetota</taxon>
        <taxon>Actinomycetes</taxon>
        <taxon>Micrococcales</taxon>
        <taxon>Micrococcaceae</taxon>
        <taxon>Arthrobacter</taxon>
    </lineage>
</organism>